<evidence type="ECO:0000256" key="2">
    <source>
        <dbReference type="SAM" id="SignalP"/>
    </source>
</evidence>
<keyword evidence="4" id="KW-1185">Reference proteome</keyword>
<dbReference type="KEGG" id="adin:H7849_20055"/>
<protein>
    <submittedName>
        <fullName evidence="3">Uncharacterized protein</fullName>
    </submittedName>
</protein>
<organism evidence="3 4">
    <name type="scientific">Alloacidobacterium dinghuense</name>
    <dbReference type="NCBI Taxonomy" id="2763107"/>
    <lineage>
        <taxon>Bacteria</taxon>
        <taxon>Pseudomonadati</taxon>
        <taxon>Acidobacteriota</taxon>
        <taxon>Terriglobia</taxon>
        <taxon>Terriglobales</taxon>
        <taxon>Acidobacteriaceae</taxon>
        <taxon>Alloacidobacterium</taxon>
    </lineage>
</organism>
<dbReference type="EMBL" id="CP060394">
    <property type="protein sequence ID" value="QNI31354.1"/>
    <property type="molecule type" value="Genomic_DNA"/>
</dbReference>
<gene>
    <name evidence="3" type="ORF">H7849_20055</name>
</gene>
<feature type="signal peptide" evidence="2">
    <location>
        <begin position="1"/>
        <end position="25"/>
    </location>
</feature>
<feature type="region of interest" description="Disordered" evidence="1">
    <location>
        <begin position="149"/>
        <end position="171"/>
    </location>
</feature>
<feature type="chain" id="PRO_5028895034" evidence="2">
    <location>
        <begin position="26"/>
        <end position="171"/>
    </location>
</feature>
<evidence type="ECO:0000313" key="3">
    <source>
        <dbReference type="EMBL" id="QNI31354.1"/>
    </source>
</evidence>
<dbReference type="Proteomes" id="UP000515312">
    <property type="component" value="Chromosome"/>
</dbReference>
<keyword evidence="2" id="KW-0732">Signal</keyword>
<proteinExistence type="predicted"/>
<evidence type="ECO:0000256" key="1">
    <source>
        <dbReference type="SAM" id="MobiDB-lite"/>
    </source>
</evidence>
<accession>A0A7G8BFN4</accession>
<dbReference type="RefSeq" id="WP_186741925.1">
    <property type="nucleotide sequence ID" value="NZ_CP060394.1"/>
</dbReference>
<feature type="compositionally biased region" description="Polar residues" evidence="1">
    <location>
        <begin position="162"/>
        <end position="171"/>
    </location>
</feature>
<evidence type="ECO:0000313" key="4">
    <source>
        <dbReference type="Proteomes" id="UP000515312"/>
    </source>
</evidence>
<dbReference type="AlphaFoldDB" id="A0A7G8BFN4"/>
<sequence>MRKTISAAALAGLLLLTMEFLHANAAPVSNEDGGTVVIVFKDGHQQSIPVSIIAAMEFKSGSGVVTPMAIPVPLVPSKRHFVGKWLVGKGNGDSFYITLEENGEAAKSFGAAHGTWTYVDGEARITWDDGWHDAIRKAGSKYEKFAYAPGKSFSDDPANVTEARSLNPQPI</sequence>
<reference evidence="3 4" key="1">
    <citation type="submission" date="2020-08" db="EMBL/GenBank/DDBJ databases">
        <title>Edaphobacter telluris sp. nov. and Acidobacterium dinghuensis sp. nov., two acidobacteria isolated from forest soil.</title>
        <authorList>
            <person name="Fu J."/>
            <person name="Qiu L."/>
        </authorList>
    </citation>
    <scope>NUCLEOTIDE SEQUENCE [LARGE SCALE GENOMIC DNA]</scope>
    <source>
        <strain evidence="3">4Y35</strain>
    </source>
</reference>
<name>A0A7G8BFN4_9BACT</name>